<reference evidence="4" key="1">
    <citation type="journal article" date="2015" name="PLoS ONE">
        <title>An Insight into the Sialome of the Lone Star Tick, Amblyomma americanum, with a Glimpse on Its Time Dependent Gene Expression.</title>
        <authorList>
            <person name="Karim S."/>
            <person name="Ribeiro J.M."/>
        </authorList>
    </citation>
    <scope>NUCLEOTIDE SEQUENCE</scope>
    <source>
        <tissue evidence="4">Salivary gland</tissue>
    </source>
</reference>
<sequence length="373" mass="42075">MLALHLAAAKLLCFHSCCAVMFVGATATSEATLDDAAVCSSWCLSDDREPPPDDATNLENTACENFYRYVCSKKRPQREEASDGYEGSTDNNQDWLKEKLYNKVKGILESKKLETSDKTTIDKSDDDAGNIIKARAREIYEACTEESSHPAETTKQAILLMLERFGISDWPLTESASQTYQDVLKKSGLRPLSTVTTVPYMKESKYILSLNIPWIRFAPHPKIFTEKGKHESALKLYKRLIRTIVKMLLVEANKPITTEGISDGNTLYSEADEDENGETDALKKITSEILEVEAKLAQMSMEAVKQNTHEIKQMQEWKEMLGADFPLQEILEVDTKRANYTLGKETSVQVHNSSYFKNLVKYLKSLDVTKLLN</sequence>
<accession>A0A0C9SEI3</accession>
<dbReference type="Gene3D" id="1.10.1380.10">
    <property type="entry name" value="Neutral endopeptidase , domain2"/>
    <property type="match status" value="1"/>
</dbReference>
<dbReference type="InterPro" id="IPR042089">
    <property type="entry name" value="Peptidase_M13_dom_2"/>
</dbReference>
<dbReference type="EMBL" id="GBZX01000028">
    <property type="protein sequence ID" value="JAG92712.1"/>
    <property type="molecule type" value="mRNA"/>
</dbReference>
<feature type="signal peptide" evidence="2">
    <location>
        <begin position="1"/>
        <end position="19"/>
    </location>
</feature>
<dbReference type="SUPFAM" id="SSF55486">
    <property type="entry name" value="Metalloproteases ('zincins'), catalytic domain"/>
    <property type="match status" value="1"/>
</dbReference>
<proteinExistence type="evidence at transcript level"/>
<evidence type="ECO:0000256" key="1">
    <source>
        <dbReference type="ARBA" id="ARBA00007357"/>
    </source>
</evidence>
<comment type="similarity">
    <text evidence="1">Belongs to the peptidase M13 family.</text>
</comment>
<dbReference type="InterPro" id="IPR000718">
    <property type="entry name" value="Peptidase_M13"/>
</dbReference>
<evidence type="ECO:0000259" key="3">
    <source>
        <dbReference type="Pfam" id="PF05649"/>
    </source>
</evidence>
<dbReference type="PANTHER" id="PTHR11733">
    <property type="entry name" value="ZINC METALLOPROTEASE FAMILY M13 NEPRILYSIN-RELATED"/>
    <property type="match status" value="1"/>
</dbReference>
<dbReference type="AlphaFoldDB" id="A0A0C9SEI3"/>
<protein>
    <submittedName>
        <fullName evidence="4">Putative peptidase family m13 includes neprilysin</fullName>
    </submittedName>
</protein>
<dbReference type="GO" id="GO:0016485">
    <property type="term" value="P:protein processing"/>
    <property type="evidence" value="ECO:0007669"/>
    <property type="project" value="TreeGrafter"/>
</dbReference>
<dbReference type="GO" id="GO:0005886">
    <property type="term" value="C:plasma membrane"/>
    <property type="evidence" value="ECO:0007669"/>
    <property type="project" value="TreeGrafter"/>
</dbReference>
<dbReference type="PANTHER" id="PTHR11733:SF241">
    <property type="entry name" value="GH26575P-RELATED"/>
    <property type="match status" value="1"/>
</dbReference>
<organism evidence="4">
    <name type="scientific">Amblyomma americanum</name>
    <name type="common">Lone star tick</name>
    <dbReference type="NCBI Taxonomy" id="6943"/>
    <lineage>
        <taxon>Eukaryota</taxon>
        <taxon>Metazoa</taxon>
        <taxon>Ecdysozoa</taxon>
        <taxon>Arthropoda</taxon>
        <taxon>Chelicerata</taxon>
        <taxon>Arachnida</taxon>
        <taxon>Acari</taxon>
        <taxon>Parasitiformes</taxon>
        <taxon>Ixodida</taxon>
        <taxon>Ixodoidea</taxon>
        <taxon>Ixodidae</taxon>
        <taxon>Amblyomminae</taxon>
        <taxon>Amblyomma</taxon>
    </lineage>
</organism>
<feature type="domain" description="Peptidase M13 N-terminal" evidence="3">
    <location>
        <begin position="63"/>
        <end position="367"/>
    </location>
</feature>
<evidence type="ECO:0000256" key="2">
    <source>
        <dbReference type="SAM" id="SignalP"/>
    </source>
</evidence>
<evidence type="ECO:0000313" key="4">
    <source>
        <dbReference type="EMBL" id="JAG92712.1"/>
    </source>
</evidence>
<dbReference type="InterPro" id="IPR008753">
    <property type="entry name" value="Peptidase_M13_N"/>
</dbReference>
<dbReference type="Pfam" id="PF05649">
    <property type="entry name" value="Peptidase_M13_N"/>
    <property type="match status" value="1"/>
</dbReference>
<dbReference type="GO" id="GO:0004222">
    <property type="term" value="F:metalloendopeptidase activity"/>
    <property type="evidence" value="ECO:0007669"/>
    <property type="project" value="InterPro"/>
</dbReference>
<name>A0A0C9SEI3_AMBAM</name>
<feature type="chain" id="PRO_5002203450" evidence="2">
    <location>
        <begin position="20"/>
        <end position="373"/>
    </location>
</feature>
<feature type="non-terminal residue" evidence="4">
    <location>
        <position position="373"/>
    </location>
</feature>
<keyword evidence="2" id="KW-0732">Signal</keyword>